<keyword evidence="1" id="KW-0812">Transmembrane</keyword>
<keyword evidence="1" id="KW-1133">Transmembrane helix</keyword>
<gene>
    <name evidence="2" type="ORF">ACFSKO_11495</name>
</gene>
<evidence type="ECO:0000256" key="1">
    <source>
        <dbReference type="SAM" id="Phobius"/>
    </source>
</evidence>
<sequence>MKDDPLHKDDLEEFVLEGINTDEELRWFERPNFGAIWRAEFQSSLTKGFLFLAGFSGILYALSLVFSIFATVFALLFITALGAVILRLSWIYYLGRRLSYVITSKRLLYLLEVGRPIEYKSYFLSEINIVERQDLPDGSAAILLPEQDDGLYGLDEAGTVEQLLCKVKSG</sequence>
<protein>
    <recommendedName>
        <fullName evidence="4">DUF304 domain-containing protein</fullName>
    </recommendedName>
</protein>
<comment type="caution">
    <text evidence="2">The sequence shown here is derived from an EMBL/GenBank/DDBJ whole genome shotgun (WGS) entry which is preliminary data.</text>
</comment>
<accession>A0ABW5BMU0</accession>
<keyword evidence="1" id="KW-0472">Membrane</keyword>
<name>A0ABW5BMU0_9PROT</name>
<evidence type="ECO:0000313" key="2">
    <source>
        <dbReference type="EMBL" id="MFD2206245.1"/>
    </source>
</evidence>
<reference evidence="3" key="1">
    <citation type="journal article" date="2019" name="Int. J. Syst. Evol. Microbiol.">
        <title>The Global Catalogue of Microorganisms (GCM) 10K type strain sequencing project: providing services to taxonomists for standard genome sequencing and annotation.</title>
        <authorList>
            <consortium name="The Broad Institute Genomics Platform"/>
            <consortium name="The Broad Institute Genome Sequencing Center for Infectious Disease"/>
            <person name="Wu L."/>
            <person name="Ma J."/>
        </authorList>
    </citation>
    <scope>NUCLEOTIDE SEQUENCE [LARGE SCALE GENOMIC DNA]</scope>
    <source>
        <strain evidence="3">CGMCC 4.7192</strain>
    </source>
</reference>
<proteinExistence type="predicted"/>
<feature type="transmembrane region" description="Helical" evidence="1">
    <location>
        <begin position="48"/>
        <end position="69"/>
    </location>
</feature>
<evidence type="ECO:0000313" key="3">
    <source>
        <dbReference type="Proteomes" id="UP001597294"/>
    </source>
</evidence>
<dbReference type="RefSeq" id="WP_380251633.1">
    <property type="nucleotide sequence ID" value="NZ_JBHUII010000004.1"/>
</dbReference>
<dbReference type="EMBL" id="JBHUII010000004">
    <property type="protein sequence ID" value="MFD2206245.1"/>
    <property type="molecule type" value="Genomic_DNA"/>
</dbReference>
<organism evidence="2 3">
    <name type="scientific">Kiloniella antarctica</name>
    <dbReference type="NCBI Taxonomy" id="1550907"/>
    <lineage>
        <taxon>Bacteria</taxon>
        <taxon>Pseudomonadati</taxon>
        <taxon>Pseudomonadota</taxon>
        <taxon>Alphaproteobacteria</taxon>
        <taxon>Rhodospirillales</taxon>
        <taxon>Kiloniellaceae</taxon>
        <taxon>Kiloniella</taxon>
    </lineage>
</organism>
<dbReference type="Proteomes" id="UP001597294">
    <property type="component" value="Unassembled WGS sequence"/>
</dbReference>
<evidence type="ECO:0008006" key="4">
    <source>
        <dbReference type="Google" id="ProtNLM"/>
    </source>
</evidence>
<keyword evidence="3" id="KW-1185">Reference proteome</keyword>
<feature type="transmembrane region" description="Helical" evidence="1">
    <location>
        <begin position="75"/>
        <end position="95"/>
    </location>
</feature>